<dbReference type="Proteomes" id="UP000017938">
    <property type="component" value="Unassembled WGS sequence"/>
</dbReference>
<dbReference type="EMBL" id="CBFW010000007">
    <property type="protein sequence ID" value="CDC69567.1"/>
    <property type="molecule type" value="Genomic_DNA"/>
</dbReference>
<proteinExistence type="predicted"/>
<dbReference type="InterPro" id="IPR007169">
    <property type="entry name" value="RemA-like"/>
</dbReference>
<evidence type="ECO:0000313" key="2">
    <source>
        <dbReference type="Proteomes" id="UP000017938"/>
    </source>
</evidence>
<sequence>MLKEIVGVFDLDTSTVSADTKRFLKESEKNGTTENAVLELPKSFVLTDDGKVIFSQISTASLMGRV</sequence>
<comment type="caution">
    <text evidence="1">The sequence shown here is derived from an EMBL/GenBank/DDBJ whole genome shotgun (WGS) entry which is preliminary data.</text>
</comment>
<protein>
    <submittedName>
        <fullName evidence="1">Uncharacterized protein</fullName>
    </submittedName>
</protein>
<dbReference type="Pfam" id="PF04025">
    <property type="entry name" value="RemA-like"/>
    <property type="match status" value="1"/>
</dbReference>
<accession>R6UFM3</accession>
<reference evidence="1" key="1">
    <citation type="submission" date="2012-11" db="EMBL/GenBank/DDBJ databases">
        <title>Dependencies among metagenomic species, viruses, plasmids and units of genetic variation.</title>
        <authorList>
            <person name="Nielsen H.B."/>
            <person name="Almeida M."/>
            <person name="Juncker A.S."/>
            <person name="Rasmussen S."/>
            <person name="Li J."/>
            <person name="Sunagawa S."/>
            <person name="Plichta D."/>
            <person name="Gautier L."/>
            <person name="Le Chatelier E."/>
            <person name="Peletier E."/>
            <person name="Bonde I."/>
            <person name="Nielsen T."/>
            <person name="Manichanh C."/>
            <person name="Arumugam M."/>
            <person name="Batto J."/>
            <person name="Santos M.B.Q.D."/>
            <person name="Blom N."/>
            <person name="Borruel N."/>
            <person name="Burgdorf K.S."/>
            <person name="Boumezbeur F."/>
            <person name="Casellas F."/>
            <person name="Dore J."/>
            <person name="Guarner F."/>
            <person name="Hansen T."/>
            <person name="Hildebrand F."/>
            <person name="Kaas R.S."/>
            <person name="Kennedy S."/>
            <person name="Kristiansen K."/>
            <person name="Kultima J.R."/>
            <person name="Leonard P."/>
            <person name="Levenez F."/>
            <person name="Lund O."/>
            <person name="Moumen B."/>
            <person name="Le Paslier D."/>
            <person name="Pons N."/>
            <person name="Pedersen O."/>
            <person name="Prifti E."/>
            <person name="Qin J."/>
            <person name="Raes J."/>
            <person name="Tap J."/>
            <person name="Tims S."/>
            <person name="Ussery D.W."/>
            <person name="Yamada T."/>
            <person name="MetaHit consortium"/>
            <person name="Renault P."/>
            <person name="Sicheritz-Ponten T."/>
            <person name="Bork P."/>
            <person name="Wang J."/>
            <person name="Brunak S."/>
            <person name="Ehrlich S.D."/>
        </authorList>
    </citation>
    <scope>NUCLEOTIDE SEQUENCE [LARGE SCALE GENOMIC DNA]</scope>
</reference>
<dbReference type="STRING" id="1263015.BN580_00564"/>
<gene>
    <name evidence="1" type="ORF">BN580_00564</name>
</gene>
<evidence type="ECO:0000313" key="1">
    <source>
        <dbReference type="EMBL" id="CDC69567.1"/>
    </source>
</evidence>
<dbReference type="AlphaFoldDB" id="R6UFM3"/>
<organism evidence="1 2">
    <name type="scientific">Candidatus Colimorpha enterica</name>
    <dbReference type="NCBI Taxonomy" id="3083063"/>
    <lineage>
        <taxon>Bacteria</taxon>
        <taxon>Pseudomonadati</taxon>
        <taxon>Bacteroidota</taxon>
        <taxon>Bacteroidia</taxon>
        <taxon>Bacteroidales</taxon>
        <taxon>Candidatus Colimorpha</taxon>
    </lineage>
</organism>
<name>R6UFM3_9BACT</name>